<evidence type="ECO:0000313" key="6">
    <source>
        <dbReference type="EMBL" id="MBJ7602816.1"/>
    </source>
</evidence>
<sequence length="277" mass="30174">MPERRELTTLRRGIELLIGLGCEEAVQAGGLGVTRLAERSGEEKSQVSRTLKTLAATGAVDRDPKTGTYRLGWQLYALAARSGDQRLREAAPPLLRRLAEEFGERAHLSVLQGRDVLTIWTQCPPNVVVLTAGWVGRTVPAWCTSSGRALLFDYDRRGLGALFAGVDFRGRGPHAPDDVDDLYRRVAAAAQQGSAVVEDEYEPGLVAVAAPVRDPDGRIVAAINVSAPSFRFRERLNDAATRTKTIADELSWLLGGNTDWASQRRAGSDSEVIARER</sequence>
<dbReference type="SUPFAM" id="SSF55781">
    <property type="entry name" value="GAF domain-like"/>
    <property type="match status" value="1"/>
</dbReference>
<evidence type="ECO:0000256" key="3">
    <source>
        <dbReference type="ARBA" id="ARBA00023163"/>
    </source>
</evidence>
<dbReference type="InterPro" id="IPR036390">
    <property type="entry name" value="WH_DNA-bd_sf"/>
</dbReference>
<evidence type="ECO:0000259" key="4">
    <source>
        <dbReference type="PROSITE" id="PS51077"/>
    </source>
</evidence>
<dbReference type="GO" id="GO:0003700">
    <property type="term" value="F:DNA-binding transcription factor activity"/>
    <property type="evidence" value="ECO:0007669"/>
    <property type="project" value="TreeGrafter"/>
</dbReference>
<accession>A0A934K6W2</accession>
<dbReference type="InterPro" id="IPR014757">
    <property type="entry name" value="Tscrpt_reg_IclR_C"/>
</dbReference>
<feature type="domain" description="IclR-ED" evidence="5">
    <location>
        <begin position="74"/>
        <end position="256"/>
    </location>
</feature>
<keyword evidence="1" id="KW-0805">Transcription regulation</keyword>
<dbReference type="GO" id="GO:0045892">
    <property type="term" value="P:negative regulation of DNA-templated transcription"/>
    <property type="evidence" value="ECO:0007669"/>
    <property type="project" value="TreeGrafter"/>
</dbReference>
<dbReference type="PANTHER" id="PTHR30136:SF24">
    <property type="entry name" value="HTH-TYPE TRANSCRIPTIONAL REPRESSOR ALLR"/>
    <property type="match status" value="1"/>
</dbReference>
<evidence type="ECO:0000259" key="5">
    <source>
        <dbReference type="PROSITE" id="PS51078"/>
    </source>
</evidence>
<dbReference type="PANTHER" id="PTHR30136">
    <property type="entry name" value="HELIX-TURN-HELIX TRANSCRIPTIONAL REGULATOR, ICLR FAMILY"/>
    <property type="match status" value="1"/>
</dbReference>
<evidence type="ECO:0000256" key="1">
    <source>
        <dbReference type="ARBA" id="ARBA00023015"/>
    </source>
</evidence>
<organism evidence="6 7">
    <name type="scientific">Candidatus Dormiibacter inghamiae</name>
    <dbReference type="NCBI Taxonomy" id="3127013"/>
    <lineage>
        <taxon>Bacteria</taxon>
        <taxon>Bacillati</taxon>
        <taxon>Candidatus Dormiibacterota</taxon>
        <taxon>Candidatus Dormibacteria</taxon>
        <taxon>Candidatus Dormibacterales</taxon>
        <taxon>Candidatus Dormibacteraceae</taxon>
        <taxon>Candidatus Dormiibacter</taxon>
    </lineage>
</organism>
<dbReference type="Pfam" id="PF09339">
    <property type="entry name" value="HTH_IclR"/>
    <property type="match status" value="1"/>
</dbReference>
<comment type="caution">
    <text evidence="6">The sequence shown here is derived from an EMBL/GenBank/DDBJ whole genome shotgun (WGS) entry which is preliminary data.</text>
</comment>
<dbReference type="InterPro" id="IPR050707">
    <property type="entry name" value="HTH_MetabolicPath_Reg"/>
</dbReference>
<proteinExistence type="predicted"/>
<dbReference type="InterPro" id="IPR036388">
    <property type="entry name" value="WH-like_DNA-bd_sf"/>
</dbReference>
<dbReference type="EMBL" id="JAEKNQ010000024">
    <property type="protein sequence ID" value="MBJ7602816.1"/>
    <property type="molecule type" value="Genomic_DNA"/>
</dbReference>
<dbReference type="GO" id="GO:0003677">
    <property type="term" value="F:DNA binding"/>
    <property type="evidence" value="ECO:0007669"/>
    <property type="project" value="UniProtKB-KW"/>
</dbReference>
<dbReference type="PROSITE" id="PS51077">
    <property type="entry name" value="HTH_ICLR"/>
    <property type="match status" value="1"/>
</dbReference>
<dbReference type="Gene3D" id="3.30.450.40">
    <property type="match status" value="1"/>
</dbReference>
<reference evidence="6 7" key="1">
    <citation type="submission" date="2020-10" db="EMBL/GenBank/DDBJ databases">
        <title>Ca. Dormibacterota MAGs.</title>
        <authorList>
            <person name="Montgomery K."/>
        </authorList>
    </citation>
    <scope>NUCLEOTIDE SEQUENCE [LARGE SCALE GENOMIC DNA]</scope>
    <source>
        <strain evidence="6">SC8811_S16_3</strain>
    </source>
</reference>
<dbReference type="Gene3D" id="1.10.10.10">
    <property type="entry name" value="Winged helix-like DNA-binding domain superfamily/Winged helix DNA-binding domain"/>
    <property type="match status" value="1"/>
</dbReference>
<keyword evidence="2" id="KW-0238">DNA-binding</keyword>
<dbReference type="PROSITE" id="PS51078">
    <property type="entry name" value="ICLR_ED"/>
    <property type="match status" value="1"/>
</dbReference>
<gene>
    <name evidence="6" type="ORF">JF888_06435</name>
</gene>
<dbReference type="RefSeq" id="WP_338177792.1">
    <property type="nucleotide sequence ID" value="NZ_JAEKNQ010000024.1"/>
</dbReference>
<dbReference type="SUPFAM" id="SSF46785">
    <property type="entry name" value="Winged helix' DNA-binding domain"/>
    <property type="match status" value="1"/>
</dbReference>
<evidence type="ECO:0000313" key="7">
    <source>
        <dbReference type="Proteomes" id="UP000620075"/>
    </source>
</evidence>
<protein>
    <submittedName>
        <fullName evidence="6">IclR family transcriptional regulator</fullName>
    </submittedName>
</protein>
<feature type="domain" description="HTH iclR-type" evidence="4">
    <location>
        <begin position="7"/>
        <end position="73"/>
    </location>
</feature>
<keyword evidence="3" id="KW-0804">Transcription</keyword>
<dbReference type="InterPro" id="IPR005471">
    <property type="entry name" value="Tscrpt_reg_IclR_N"/>
</dbReference>
<name>A0A934K6W2_9BACT</name>
<dbReference type="SMART" id="SM00346">
    <property type="entry name" value="HTH_ICLR"/>
    <property type="match status" value="1"/>
</dbReference>
<dbReference type="Proteomes" id="UP000620075">
    <property type="component" value="Unassembled WGS sequence"/>
</dbReference>
<dbReference type="InterPro" id="IPR029016">
    <property type="entry name" value="GAF-like_dom_sf"/>
</dbReference>
<evidence type="ECO:0000256" key="2">
    <source>
        <dbReference type="ARBA" id="ARBA00023125"/>
    </source>
</evidence>
<dbReference type="AlphaFoldDB" id="A0A934K6W2"/>
<dbReference type="Pfam" id="PF01614">
    <property type="entry name" value="IclR_C"/>
    <property type="match status" value="1"/>
</dbReference>